<dbReference type="KEGG" id="tfl:RPIT_04745"/>
<dbReference type="NCBIfam" id="TIGR00212">
    <property type="entry name" value="hemC"/>
    <property type="match status" value="1"/>
</dbReference>
<reference evidence="8 9" key="1">
    <citation type="journal article" date="2016" name="Int. J. Syst. Evol. Microbiol.">
        <title>Tessaracoccus flavus sp. nov., isolated from the drainage system of a lindane-producing factory.</title>
        <authorList>
            <person name="Kumari R."/>
            <person name="Singh P."/>
            <person name="Schumann P."/>
            <person name="Lal R."/>
        </authorList>
    </citation>
    <scope>NUCLEOTIDE SEQUENCE [LARGE SCALE GENOMIC DNA]</scope>
    <source>
        <strain evidence="8 9">RP1T</strain>
    </source>
</reference>
<dbReference type="InterPro" id="IPR036803">
    <property type="entry name" value="Porphobilinogen_deaminase_C_sf"/>
</dbReference>
<evidence type="ECO:0000313" key="8">
    <source>
        <dbReference type="EMBL" id="AQP44209.1"/>
    </source>
</evidence>
<dbReference type="PRINTS" id="PR00151">
    <property type="entry name" value="PORPHBDMNASE"/>
</dbReference>
<dbReference type="SUPFAM" id="SSF53850">
    <property type="entry name" value="Periplasmic binding protein-like II"/>
    <property type="match status" value="1"/>
</dbReference>
<dbReference type="OrthoDB" id="9810298at2"/>
<dbReference type="PANTHER" id="PTHR11557">
    <property type="entry name" value="PORPHOBILINOGEN DEAMINASE"/>
    <property type="match status" value="1"/>
</dbReference>
<dbReference type="GO" id="GO:0004418">
    <property type="term" value="F:hydroxymethylbilane synthase activity"/>
    <property type="evidence" value="ECO:0007669"/>
    <property type="project" value="UniProtKB-UniRule"/>
</dbReference>
<comment type="catalytic activity">
    <reaction evidence="6">
        <text>4 porphobilinogen + H2O = hydroxymethylbilane + 4 NH4(+)</text>
        <dbReference type="Rhea" id="RHEA:13185"/>
        <dbReference type="ChEBI" id="CHEBI:15377"/>
        <dbReference type="ChEBI" id="CHEBI:28938"/>
        <dbReference type="ChEBI" id="CHEBI:57845"/>
        <dbReference type="ChEBI" id="CHEBI:58126"/>
        <dbReference type="EC" id="2.5.1.61"/>
    </reaction>
</comment>
<dbReference type="RefSeq" id="WP_077341136.1">
    <property type="nucleotide sequence ID" value="NZ_CP019605.1"/>
</dbReference>
<dbReference type="InterPro" id="IPR036108">
    <property type="entry name" value="4pyrrol_syn_uPrphyn_synt_sf"/>
</dbReference>
<name>A0A1Q2CDM2_9ACTN</name>
<evidence type="ECO:0000313" key="9">
    <source>
        <dbReference type="Proteomes" id="UP000188324"/>
    </source>
</evidence>
<organism evidence="8 9">
    <name type="scientific">Tessaracoccus flavus</name>
    <dbReference type="NCBI Taxonomy" id="1610493"/>
    <lineage>
        <taxon>Bacteria</taxon>
        <taxon>Bacillati</taxon>
        <taxon>Actinomycetota</taxon>
        <taxon>Actinomycetes</taxon>
        <taxon>Propionibacteriales</taxon>
        <taxon>Propionibacteriaceae</taxon>
        <taxon>Tessaracoccus</taxon>
    </lineage>
</organism>
<evidence type="ECO:0000256" key="7">
    <source>
        <dbReference type="NCBIfam" id="TIGR00212"/>
    </source>
</evidence>
<dbReference type="GO" id="GO:0005737">
    <property type="term" value="C:cytoplasm"/>
    <property type="evidence" value="ECO:0007669"/>
    <property type="project" value="UniProtKB-UniRule"/>
</dbReference>
<evidence type="ECO:0000256" key="4">
    <source>
        <dbReference type="ARBA" id="ARBA00022679"/>
    </source>
</evidence>
<evidence type="ECO:0000256" key="6">
    <source>
        <dbReference type="ARBA" id="ARBA00048169"/>
    </source>
</evidence>
<dbReference type="InterPro" id="IPR003754">
    <property type="entry name" value="4pyrrol_synth_uPrphyn_synth"/>
</dbReference>
<keyword evidence="4" id="KW-0808">Transferase</keyword>
<dbReference type="Gene3D" id="3.40.190.10">
    <property type="entry name" value="Periplasmic binding protein-like II"/>
    <property type="match status" value="2"/>
</dbReference>
<dbReference type="AlphaFoldDB" id="A0A1Q2CDM2"/>
<dbReference type="EC" id="2.5.1.61" evidence="3 7"/>
<dbReference type="GO" id="GO:0006783">
    <property type="term" value="P:heme biosynthetic process"/>
    <property type="evidence" value="ECO:0007669"/>
    <property type="project" value="TreeGrafter"/>
</dbReference>
<dbReference type="SUPFAM" id="SSF54782">
    <property type="entry name" value="Porphobilinogen deaminase (hydroxymethylbilane synthase), C-terminal domain"/>
    <property type="match status" value="1"/>
</dbReference>
<dbReference type="GO" id="GO:0004852">
    <property type="term" value="F:uroporphyrinogen-III synthase activity"/>
    <property type="evidence" value="ECO:0007669"/>
    <property type="project" value="InterPro"/>
</dbReference>
<dbReference type="EMBL" id="CP019605">
    <property type="protein sequence ID" value="AQP44209.1"/>
    <property type="molecule type" value="Genomic_DNA"/>
</dbReference>
<dbReference type="PANTHER" id="PTHR11557:SF0">
    <property type="entry name" value="PORPHOBILINOGEN DEAMINASE"/>
    <property type="match status" value="1"/>
</dbReference>
<sequence length="555" mass="60035">MKLRLGTRGSALAMARSEAVAEMLRGAGHEVEIVKVSGHDTDTIHMPEGYSLGEFAKVLRGSLEDGQCDVVIHSVKDVPLTYKPGDLVFPAVLKRGDHRDALCTTSGVPLSALPRGSRVGITSLRRLAQLKALRPDLTFVDVVGTLVDRLRLLAPGELDGIVASAAGIQSLGLEDRVAEYLPIMTAPGQGALALECRAADEDVVAALAEFDDIETRICIDAERAVLTGLKTTYMAPVAAIATRRGILGLKAGVFSVDGAKRNVLEVGLPTSLYHAQRTGFNVANALLARKAERFISEEAIASFKMTADHAEDSSFIEFEDDDRLRVLLPRPEGRMSQALRANGLRVDCVALQEAKLVSADNRLDWGDWVVVPSAQTVWALRERGWDIPGDAKLAAMGTTTRLVVEEAGRNVDLCPEGPASSQKLVELFPKAEGKVRVVIPCADQFATRLEDGLRAKGYEVLRLEVYTMADLDEPDAKLKEMWDEGAWNAVFLVTPSQVRPYMELLGHRDDVQVVVWDDDTASAARAAGLPVLAVAVQKDDYGVAGLARALERTRS</sequence>
<dbReference type="SUPFAM" id="SSF69618">
    <property type="entry name" value="HemD-like"/>
    <property type="match status" value="1"/>
</dbReference>
<dbReference type="InterPro" id="IPR000860">
    <property type="entry name" value="HemC"/>
</dbReference>
<dbReference type="Pfam" id="PF01379">
    <property type="entry name" value="Porphobil_deam"/>
    <property type="match status" value="1"/>
</dbReference>
<comment type="function">
    <text evidence="1">Tetrapolymerization of the monopyrrole PBG into the hydroxymethylbilane pre-uroporphyrinogen in several discrete steps.</text>
</comment>
<protein>
    <recommendedName>
        <fullName evidence="3 7">Hydroxymethylbilane synthase</fullName>
        <ecNumber evidence="3 7">2.5.1.61</ecNumber>
    </recommendedName>
</protein>
<evidence type="ECO:0000256" key="5">
    <source>
        <dbReference type="ARBA" id="ARBA00023244"/>
    </source>
</evidence>
<evidence type="ECO:0000256" key="2">
    <source>
        <dbReference type="ARBA" id="ARBA00005638"/>
    </source>
</evidence>
<evidence type="ECO:0000256" key="1">
    <source>
        <dbReference type="ARBA" id="ARBA00002869"/>
    </source>
</evidence>
<keyword evidence="9" id="KW-1185">Reference proteome</keyword>
<accession>A0A1Q2CDM2</accession>
<dbReference type="STRING" id="1610493.RPIT_04745"/>
<dbReference type="Pfam" id="PF02602">
    <property type="entry name" value="HEM4"/>
    <property type="match status" value="1"/>
</dbReference>
<evidence type="ECO:0000256" key="3">
    <source>
        <dbReference type="ARBA" id="ARBA00012655"/>
    </source>
</evidence>
<dbReference type="Gene3D" id="3.30.160.40">
    <property type="entry name" value="Porphobilinogen deaminase, C-terminal domain"/>
    <property type="match status" value="1"/>
</dbReference>
<dbReference type="InterPro" id="IPR022417">
    <property type="entry name" value="Porphobilin_deaminase_N"/>
</dbReference>
<comment type="similarity">
    <text evidence="2">Belongs to the HMBS family.</text>
</comment>
<dbReference type="Gene3D" id="3.40.50.10090">
    <property type="match status" value="2"/>
</dbReference>
<gene>
    <name evidence="8" type="ORF">RPIT_04745</name>
</gene>
<dbReference type="CDD" id="cd06578">
    <property type="entry name" value="HemD"/>
    <property type="match status" value="1"/>
</dbReference>
<dbReference type="Proteomes" id="UP000188324">
    <property type="component" value="Chromosome"/>
</dbReference>
<keyword evidence="5" id="KW-0627">Porphyrin biosynthesis</keyword>
<proteinExistence type="inferred from homology"/>